<dbReference type="Proteomes" id="UP000053599">
    <property type="component" value="Unassembled WGS sequence"/>
</dbReference>
<evidence type="ECO:0000313" key="3">
    <source>
        <dbReference type="Proteomes" id="UP000053599"/>
    </source>
</evidence>
<proteinExistence type="predicted"/>
<protein>
    <submittedName>
        <fullName evidence="2">Uncharacterized protein</fullName>
    </submittedName>
</protein>
<feature type="region of interest" description="Disordered" evidence="1">
    <location>
        <begin position="362"/>
        <end position="385"/>
    </location>
</feature>
<accession>A0A0D1YX54</accession>
<dbReference type="EMBL" id="KN846951">
    <property type="protein sequence ID" value="KIV87132.1"/>
    <property type="molecule type" value="Genomic_DNA"/>
</dbReference>
<sequence>MAQSTQPLLYVCRSCRHSLRNASKVSRSFSSTPANQKVVPSFTPTSRGELDDILLSWREKVFVPAALQEHHRRLIYKPSRHQTLTNDPGVRVTMDDDEEIQLQPANFYDKPNKRESIRDLLRELGSTNEDAAWNNLAPFLTGLRMSKYELPVYFYEKVTRKACEVGKERIILTCAERAEETGFTLKKKGVTRELMLGLHTRAAQHNFTGPELESAARRAEKIARMLENELHGAEKLQKDEEDPRKDALVTSVLAEIAAAKALNADGSVDHAANYATRMLHLSTEAADGAYAREVPATSKEDVRIRAEKNSKLETLLPLQNAIKLALGLDSIKQSPLGKDLAAHLKTVNAKVKEALKKLSTLSDGKPRRGQLMYEELQEGTKAERT</sequence>
<name>A0A0D1YX54_9EURO</name>
<organism evidence="2 3">
    <name type="scientific">Exophiala sideris</name>
    <dbReference type="NCBI Taxonomy" id="1016849"/>
    <lineage>
        <taxon>Eukaryota</taxon>
        <taxon>Fungi</taxon>
        <taxon>Dikarya</taxon>
        <taxon>Ascomycota</taxon>
        <taxon>Pezizomycotina</taxon>
        <taxon>Eurotiomycetes</taxon>
        <taxon>Chaetothyriomycetidae</taxon>
        <taxon>Chaetothyriales</taxon>
        <taxon>Herpotrichiellaceae</taxon>
        <taxon>Exophiala</taxon>
    </lineage>
</organism>
<gene>
    <name evidence="2" type="ORF">PV11_02700</name>
</gene>
<dbReference type="OrthoDB" id="5405126at2759"/>
<reference evidence="2 3" key="1">
    <citation type="submission" date="2015-01" db="EMBL/GenBank/DDBJ databases">
        <title>The Genome Sequence of Exophiala sideris CBS121828.</title>
        <authorList>
            <consortium name="The Broad Institute Genomics Platform"/>
            <person name="Cuomo C."/>
            <person name="de Hoog S."/>
            <person name="Gorbushina A."/>
            <person name="Stielow B."/>
            <person name="Teixiera M."/>
            <person name="Abouelleil A."/>
            <person name="Chapman S.B."/>
            <person name="Priest M."/>
            <person name="Young S.K."/>
            <person name="Wortman J."/>
            <person name="Nusbaum C."/>
            <person name="Birren B."/>
        </authorList>
    </citation>
    <scope>NUCLEOTIDE SEQUENCE [LARGE SCALE GENOMIC DNA]</scope>
    <source>
        <strain evidence="2 3">CBS 121828</strain>
    </source>
</reference>
<evidence type="ECO:0000313" key="2">
    <source>
        <dbReference type="EMBL" id="KIV87132.1"/>
    </source>
</evidence>
<evidence type="ECO:0000256" key="1">
    <source>
        <dbReference type="SAM" id="MobiDB-lite"/>
    </source>
</evidence>
<dbReference type="HOGENOM" id="CLU_047846_0_0_1"/>
<dbReference type="AlphaFoldDB" id="A0A0D1YX54"/>